<dbReference type="NCBIfam" id="TIGR01635">
    <property type="entry name" value="tail_comp_S"/>
    <property type="match status" value="1"/>
</dbReference>
<evidence type="ECO:0000313" key="1">
    <source>
        <dbReference type="EMBL" id="MTH47482.1"/>
    </source>
</evidence>
<reference evidence="1 2" key="1">
    <citation type="submission" date="2019-11" db="EMBL/GenBank/DDBJ databases">
        <title>Escherichia alba sp. nov. isolated from the gut of plastic-eating superworms Zophobas atratus.</title>
        <authorList>
            <person name="Yang Y."/>
        </authorList>
    </citation>
    <scope>NUCLEOTIDE SEQUENCE [LARGE SCALE GENOMIC DNA]</scope>
    <source>
        <strain evidence="2">BIT-B35</strain>
    </source>
</reference>
<dbReference type="OrthoDB" id="2081253at2"/>
<dbReference type="Proteomes" id="UP000477739">
    <property type="component" value="Unassembled WGS sequence"/>
</dbReference>
<comment type="caution">
    <text evidence="1">The sequence shown here is derived from an EMBL/GenBank/DDBJ whole genome shotgun (WGS) entry which is preliminary data.</text>
</comment>
<name>A0A6L6IKT6_9ENTR</name>
<sequence length="183" mass="20652">MAADKLDIKIDLTAYNTTLDKLIRSTTQRHDLMTALAGTMLDVVEENFQQEGRPKWMGWSPAYAKRRGPGQILQKSGRLAASIRAAVTNDDATVGTNVRYARIHNEGGEIRHPARTTNLYFKQYKSGGVSRQFVRKRNSNFVQSATVGAYTVNMPARPFLQLIDSDIRDLEETAILYFERVID</sequence>
<dbReference type="EMBL" id="WMJZ01000020">
    <property type="protein sequence ID" value="MTH47482.1"/>
    <property type="molecule type" value="Genomic_DNA"/>
</dbReference>
<proteinExistence type="predicted"/>
<gene>
    <name evidence="1" type="ORF">GJV78_14695</name>
</gene>
<dbReference type="AlphaFoldDB" id="A0A6L6IKT6"/>
<dbReference type="Pfam" id="PF05069">
    <property type="entry name" value="Phage_tail_S"/>
    <property type="match status" value="1"/>
</dbReference>
<dbReference type="InterPro" id="IPR006522">
    <property type="entry name" value="Phage_virion_morphogenesis"/>
</dbReference>
<evidence type="ECO:0000313" key="2">
    <source>
        <dbReference type="Proteomes" id="UP000477739"/>
    </source>
</evidence>
<accession>A0A6L6IKT6</accession>
<protein>
    <submittedName>
        <fullName evidence="1">Phage virion morphogenesis protein</fullName>
    </submittedName>
</protein>
<organism evidence="1 2">
    <name type="scientific">Intestinirhabdus alba</name>
    <dbReference type="NCBI Taxonomy" id="2899544"/>
    <lineage>
        <taxon>Bacteria</taxon>
        <taxon>Pseudomonadati</taxon>
        <taxon>Pseudomonadota</taxon>
        <taxon>Gammaproteobacteria</taxon>
        <taxon>Enterobacterales</taxon>
        <taxon>Enterobacteriaceae</taxon>
        <taxon>Intestinirhabdus</taxon>
    </lineage>
</organism>
<dbReference type="RefSeq" id="WP_155109053.1">
    <property type="nucleotide sequence ID" value="NZ_WMJZ01000020.1"/>
</dbReference>
<keyword evidence="2" id="KW-1185">Reference proteome</keyword>